<dbReference type="EMBL" id="JAHDVG010000480">
    <property type="protein sequence ID" value="KAH1174139.1"/>
    <property type="molecule type" value="Genomic_DNA"/>
</dbReference>
<dbReference type="AlphaFoldDB" id="A0A9D3X5C3"/>
<feature type="region of interest" description="Disordered" evidence="1">
    <location>
        <begin position="132"/>
        <end position="157"/>
    </location>
</feature>
<gene>
    <name evidence="2" type="ORF">KIL84_002283</name>
</gene>
<evidence type="ECO:0000256" key="1">
    <source>
        <dbReference type="SAM" id="MobiDB-lite"/>
    </source>
</evidence>
<reference evidence="2" key="1">
    <citation type="submission" date="2021-09" db="EMBL/GenBank/DDBJ databases">
        <title>The genome of Mauremys mutica provides insights into the evolution of semi-aquatic lifestyle.</title>
        <authorList>
            <person name="Gong S."/>
            <person name="Gao Y."/>
        </authorList>
    </citation>
    <scope>NUCLEOTIDE SEQUENCE</scope>
    <source>
        <strain evidence="2">MM-2020</strain>
        <tissue evidence="2">Muscle</tissue>
    </source>
</reference>
<accession>A0A9D3X5C3</accession>
<feature type="compositionally biased region" description="Polar residues" evidence="1">
    <location>
        <begin position="63"/>
        <end position="91"/>
    </location>
</feature>
<name>A0A9D3X5C3_9SAUR</name>
<protein>
    <submittedName>
        <fullName evidence="2">Uncharacterized protein</fullName>
    </submittedName>
</protein>
<organism evidence="2 3">
    <name type="scientific">Mauremys mutica</name>
    <name type="common">yellowpond turtle</name>
    <dbReference type="NCBI Taxonomy" id="74926"/>
    <lineage>
        <taxon>Eukaryota</taxon>
        <taxon>Metazoa</taxon>
        <taxon>Chordata</taxon>
        <taxon>Craniata</taxon>
        <taxon>Vertebrata</taxon>
        <taxon>Euteleostomi</taxon>
        <taxon>Archelosauria</taxon>
        <taxon>Testudinata</taxon>
        <taxon>Testudines</taxon>
        <taxon>Cryptodira</taxon>
        <taxon>Durocryptodira</taxon>
        <taxon>Testudinoidea</taxon>
        <taxon>Geoemydidae</taxon>
        <taxon>Geoemydinae</taxon>
        <taxon>Mauremys</taxon>
    </lineage>
</organism>
<dbReference type="Proteomes" id="UP000827986">
    <property type="component" value="Unassembled WGS sequence"/>
</dbReference>
<feature type="compositionally biased region" description="Basic and acidic residues" evidence="1">
    <location>
        <begin position="92"/>
        <end position="101"/>
    </location>
</feature>
<feature type="region of interest" description="Disordered" evidence="1">
    <location>
        <begin position="41"/>
        <end position="108"/>
    </location>
</feature>
<evidence type="ECO:0000313" key="2">
    <source>
        <dbReference type="EMBL" id="KAH1174139.1"/>
    </source>
</evidence>
<proteinExistence type="predicted"/>
<evidence type="ECO:0000313" key="3">
    <source>
        <dbReference type="Proteomes" id="UP000827986"/>
    </source>
</evidence>
<keyword evidence="3" id="KW-1185">Reference proteome</keyword>
<comment type="caution">
    <text evidence="2">The sequence shown here is derived from an EMBL/GenBank/DDBJ whole genome shotgun (WGS) entry which is preliminary data.</text>
</comment>
<sequence>MQEIKRNLLLQKVEADWKAHGPFPSTGMVFGSRGGSGYCFPPHPPRGLLDDHGGGRESPSAPPHSSQTQAAHPASSISSPWATPHSQGSRNHPTERREGPEMRWPNPGELKWHGQACAMLLLRALPCSKDHSPKAPLPATSASVPLKPWGSQHLCRQ</sequence>